<dbReference type="HOGENOM" id="CLU_1429368_0_0_1"/>
<evidence type="ECO:0000313" key="3">
    <source>
        <dbReference type="Proteomes" id="UP000000305"/>
    </source>
</evidence>
<dbReference type="GO" id="GO:0005615">
    <property type="term" value="C:extracellular space"/>
    <property type="evidence" value="ECO:0000318"/>
    <property type="project" value="GO_Central"/>
</dbReference>
<reference evidence="2 3" key="1">
    <citation type="journal article" date="2011" name="Science">
        <title>The ecoresponsive genome of Daphnia pulex.</title>
        <authorList>
            <person name="Colbourne J.K."/>
            <person name="Pfrender M.E."/>
            <person name="Gilbert D."/>
            <person name="Thomas W.K."/>
            <person name="Tucker A."/>
            <person name="Oakley T.H."/>
            <person name="Tokishita S."/>
            <person name="Aerts A."/>
            <person name="Arnold G.J."/>
            <person name="Basu M.K."/>
            <person name="Bauer D.J."/>
            <person name="Caceres C.E."/>
            <person name="Carmel L."/>
            <person name="Casola C."/>
            <person name="Choi J.H."/>
            <person name="Detter J.C."/>
            <person name="Dong Q."/>
            <person name="Dusheyko S."/>
            <person name="Eads B.D."/>
            <person name="Frohlich T."/>
            <person name="Geiler-Samerotte K.A."/>
            <person name="Gerlach D."/>
            <person name="Hatcher P."/>
            <person name="Jogdeo S."/>
            <person name="Krijgsveld J."/>
            <person name="Kriventseva E.V."/>
            <person name="Kultz D."/>
            <person name="Laforsch C."/>
            <person name="Lindquist E."/>
            <person name="Lopez J."/>
            <person name="Manak J.R."/>
            <person name="Muller J."/>
            <person name="Pangilinan J."/>
            <person name="Patwardhan R.P."/>
            <person name="Pitluck S."/>
            <person name="Pritham E.J."/>
            <person name="Rechtsteiner A."/>
            <person name="Rho M."/>
            <person name="Rogozin I.B."/>
            <person name="Sakarya O."/>
            <person name="Salamov A."/>
            <person name="Schaack S."/>
            <person name="Shapiro H."/>
            <person name="Shiga Y."/>
            <person name="Skalitzky C."/>
            <person name="Smith Z."/>
            <person name="Souvorov A."/>
            <person name="Sung W."/>
            <person name="Tang Z."/>
            <person name="Tsuchiya D."/>
            <person name="Tu H."/>
            <person name="Vos H."/>
            <person name="Wang M."/>
            <person name="Wolf Y.I."/>
            <person name="Yamagata H."/>
            <person name="Yamada T."/>
            <person name="Ye Y."/>
            <person name="Shaw J.R."/>
            <person name="Andrews J."/>
            <person name="Crease T.J."/>
            <person name="Tang H."/>
            <person name="Lucas S.M."/>
            <person name="Robertson H.M."/>
            <person name="Bork P."/>
            <person name="Koonin E.V."/>
            <person name="Zdobnov E.M."/>
            <person name="Grigoriev I.V."/>
            <person name="Lynch M."/>
            <person name="Boore J.L."/>
        </authorList>
    </citation>
    <scope>NUCLEOTIDE SEQUENCE [LARGE SCALE GENOMIC DNA]</scope>
</reference>
<dbReference type="AlphaFoldDB" id="E9HAV6"/>
<organism evidence="2 3">
    <name type="scientific">Daphnia pulex</name>
    <name type="common">Water flea</name>
    <dbReference type="NCBI Taxonomy" id="6669"/>
    <lineage>
        <taxon>Eukaryota</taxon>
        <taxon>Metazoa</taxon>
        <taxon>Ecdysozoa</taxon>
        <taxon>Arthropoda</taxon>
        <taxon>Crustacea</taxon>
        <taxon>Branchiopoda</taxon>
        <taxon>Diplostraca</taxon>
        <taxon>Cladocera</taxon>
        <taxon>Anomopoda</taxon>
        <taxon>Daphniidae</taxon>
        <taxon>Daphnia</taxon>
    </lineage>
</organism>
<evidence type="ECO:0000256" key="1">
    <source>
        <dbReference type="SAM" id="SignalP"/>
    </source>
</evidence>
<dbReference type="EMBL" id="GL732613">
    <property type="protein sequence ID" value="EFX71097.1"/>
    <property type="molecule type" value="Genomic_DNA"/>
</dbReference>
<dbReference type="OMA" id="MATCNIS"/>
<evidence type="ECO:0000313" key="2">
    <source>
        <dbReference type="EMBL" id="EFX71097.1"/>
    </source>
</evidence>
<feature type="signal peptide" evidence="1">
    <location>
        <begin position="1"/>
        <end position="24"/>
    </location>
</feature>
<dbReference type="InParanoid" id="E9HAV6"/>
<dbReference type="PhylomeDB" id="E9HAV6"/>
<dbReference type="OrthoDB" id="6397336at2759"/>
<accession>E9HAV6</accession>
<sequence length="190" mass="21512">MATCNISMKSLVLFAAQLLATVCGQDSPSSWAKLQISPNELCSMPFGSFRVNIYEHAENSKLSTLPARYKYFYTPILLDHTSANTSFNNVTIQPEIRFRIEMWNDKVENEVVKYLGKVIGQSVHDHQVQVISLEKVVLVNTIPSTAFSLGNNWLPYQLHKFLQFSLSCFTQNDCDQLALDMRSNPNSLTI</sequence>
<keyword evidence="3" id="KW-1185">Reference proteome</keyword>
<evidence type="ECO:0008006" key="4">
    <source>
        <dbReference type="Google" id="ProtNLM"/>
    </source>
</evidence>
<protein>
    <recommendedName>
        <fullName evidence="4">Vitellogenin domain-containing protein</fullName>
    </recommendedName>
</protein>
<keyword evidence="1" id="KW-0732">Signal</keyword>
<dbReference type="Proteomes" id="UP000000305">
    <property type="component" value="Unassembled WGS sequence"/>
</dbReference>
<gene>
    <name evidence="2" type="ORF">DAPPUDRAFT_309214</name>
</gene>
<feature type="chain" id="PRO_5003241843" description="Vitellogenin domain-containing protein" evidence="1">
    <location>
        <begin position="25"/>
        <end position="190"/>
    </location>
</feature>
<dbReference type="KEGG" id="dpx:DAPPUDRAFT_309214"/>
<proteinExistence type="predicted"/>
<name>E9HAV6_DAPPU</name>